<accession>A0A7G9SJH6</accession>
<dbReference type="RefSeq" id="WP_187539104.1">
    <property type="nucleotide sequence ID" value="NZ_BAABJT010000001.1"/>
</dbReference>
<keyword evidence="3" id="KW-1185">Reference proteome</keyword>
<gene>
    <name evidence="2" type="ORF">H9L13_03560</name>
</gene>
<name>A0A7G9SJH6_9SPHN</name>
<feature type="signal peptide" evidence="1">
    <location>
        <begin position="1"/>
        <end position="16"/>
    </location>
</feature>
<organism evidence="2 3">
    <name type="scientific">Sphingomonas lutea</name>
    <dbReference type="NCBI Taxonomy" id="1045317"/>
    <lineage>
        <taxon>Bacteria</taxon>
        <taxon>Pseudomonadati</taxon>
        <taxon>Pseudomonadota</taxon>
        <taxon>Alphaproteobacteria</taxon>
        <taxon>Sphingomonadales</taxon>
        <taxon>Sphingomonadaceae</taxon>
        <taxon>Sphingomonas</taxon>
    </lineage>
</organism>
<protein>
    <submittedName>
        <fullName evidence="2">Uncharacterized protein</fullName>
    </submittedName>
</protein>
<feature type="chain" id="PRO_5028963364" evidence="1">
    <location>
        <begin position="17"/>
        <end position="89"/>
    </location>
</feature>
<dbReference type="KEGG" id="slut:H9L13_03560"/>
<dbReference type="EMBL" id="CP060718">
    <property type="protein sequence ID" value="QNN68001.1"/>
    <property type="molecule type" value="Genomic_DNA"/>
</dbReference>
<sequence>MSGLVVVCLLAACADAAPTVIDGSSPQAFAQTTAAARRDLPDADRLLFDRALRTIGGRRHSADPETLARVTFDGMTAAEVVADQRARDL</sequence>
<evidence type="ECO:0000313" key="3">
    <source>
        <dbReference type="Proteomes" id="UP000515971"/>
    </source>
</evidence>
<dbReference type="Proteomes" id="UP000515971">
    <property type="component" value="Chromosome"/>
</dbReference>
<reference evidence="2 3" key="1">
    <citation type="submission" date="2020-08" db="EMBL/GenBank/DDBJ databases">
        <title>Genome sequence of Sphingomonas lutea KCTC 23642T.</title>
        <authorList>
            <person name="Hyun D.-W."/>
            <person name="Bae J.-W."/>
        </authorList>
    </citation>
    <scope>NUCLEOTIDE SEQUENCE [LARGE SCALE GENOMIC DNA]</scope>
    <source>
        <strain evidence="2 3">KCTC 23642</strain>
    </source>
</reference>
<proteinExistence type="predicted"/>
<evidence type="ECO:0000313" key="2">
    <source>
        <dbReference type="EMBL" id="QNN68001.1"/>
    </source>
</evidence>
<keyword evidence="1" id="KW-0732">Signal</keyword>
<dbReference type="AlphaFoldDB" id="A0A7G9SJH6"/>
<evidence type="ECO:0000256" key="1">
    <source>
        <dbReference type="SAM" id="SignalP"/>
    </source>
</evidence>